<sequence length="92" mass="10299">MDNERSGVLLTGWYKVININNYTSLSKEPNRYKNLEEAVNSGDQLAVVTLIAMCIIDYGEQGNGGFSVIEKASERDSPQCRRKDRKGKVNNS</sequence>
<comment type="caution">
    <text evidence="2">The sequence shown here is derived from an EMBL/GenBank/DDBJ whole genome shotgun (WGS) entry which is preliminary data.</text>
</comment>
<dbReference type="AlphaFoldDB" id="A0AAN9Y2X5"/>
<keyword evidence="3" id="KW-1185">Reference proteome</keyword>
<protein>
    <submittedName>
        <fullName evidence="2">Uncharacterized protein</fullName>
    </submittedName>
</protein>
<evidence type="ECO:0000313" key="2">
    <source>
        <dbReference type="EMBL" id="KAK7586026.1"/>
    </source>
</evidence>
<evidence type="ECO:0000256" key="1">
    <source>
        <dbReference type="SAM" id="MobiDB-lite"/>
    </source>
</evidence>
<name>A0AAN9Y2X5_9HEMI</name>
<feature type="region of interest" description="Disordered" evidence="1">
    <location>
        <begin position="69"/>
        <end position="92"/>
    </location>
</feature>
<reference evidence="2 3" key="1">
    <citation type="submission" date="2024-03" db="EMBL/GenBank/DDBJ databases">
        <title>Adaptation during the transition from Ophiocordyceps entomopathogen to insect associate is accompanied by gene loss and intensified selection.</title>
        <authorList>
            <person name="Ward C.M."/>
            <person name="Onetto C.A."/>
            <person name="Borneman A.R."/>
        </authorList>
    </citation>
    <scope>NUCLEOTIDE SEQUENCE [LARGE SCALE GENOMIC DNA]</scope>
    <source>
        <strain evidence="2">AWRI1</strain>
        <tissue evidence="2">Single Adult Female</tissue>
    </source>
</reference>
<feature type="compositionally biased region" description="Basic and acidic residues" evidence="1">
    <location>
        <begin position="71"/>
        <end position="81"/>
    </location>
</feature>
<feature type="compositionally biased region" description="Basic residues" evidence="1">
    <location>
        <begin position="82"/>
        <end position="92"/>
    </location>
</feature>
<evidence type="ECO:0000313" key="3">
    <source>
        <dbReference type="Proteomes" id="UP001367676"/>
    </source>
</evidence>
<accession>A0AAN9Y2X5</accession>
<organism evidence="2 3">
    <name type="scientific">Parthenolecanium corni</name>
    <dbReference type="NCBI Taxonomy" id="536013"/>
    <lineage>
        <taxon>Eukaryota</taxon>
        <taxon>Metazoa</taxon>
        <taxon>Ecdysozoa</taxon>
        <taxon>Arthropoda</taxon>
        <taxon>Hexapoda</taxon>
        <taxon>Insecta</taxon>
        <taxon>Pterygota</taxon>
        <taxon>Neoptera</taxon>
        <taxon>Paraneoptera</taxon>
        <taxon>Hemiptera</taxon>
        <taxon>Sternorrhyncha</taxon>
        <taxon>Coccoidea</taxon>
        <taxon>Coccidae</taxon>
        <taxon>Parthenolecanium</taxon>
    </lineage>
</organism>
<dbReference type="EMBL" id="JBBCAQ010000027">
    <property type="protein sequence ID" value="KAK7586026.1"/>
    <property type="molecule type" value="Genomic_DNA"/>
</dbReference>
<gene>
    <name evidence="2" type="ORF">V9T40_003902</name>
</gene>
<dbReference type="Proteomes" id="UP001367676">
    <property type="component" value="Unassembled WGS sequence"/>
</dbReference>
<proteinExistence type="predicted"/>